<dbReference type="OrthoDB" id="4249at2759"/>
<dbReference type="EMBL" id="LR899010">
    <property type="protein sequence ID" value="CAD7082091.1"/>
    <property type="molecule type" value="Genomic_DNA"/>
</dbReference>
<dbReference type="Proteomes" id="UP000594454">
    <property type="component" value="Chromosome 2"/>
</dbReference>
<evidence type="ECO:0000313" key="4">
    <source>
        <dbReference type="Proteomes" id="UP000594454"/>
    </source>
</evidence>
<evidence type="ECO:0000256" key="1">
    <source>
        <dbReference type="ARBA" id="ARBA00022688"/>
    </source>
</evidence>
<dbReference type="GO" id="GO:0006744">
    <property type="term" value="P:ubiquinone biosynthetic process"/>
    <property type="evidence" value="ECO:0007669"/>
    <property type="project" value="UniProtKB-KW"/>
</dbReference>
<proteinExistence type="predicted"/>
<dbReference type="GO" id="GO:0005739">
    <property type="term" value="C:mitochondrion"/>
    <property type="evidence" value="ECO:0007669"/>
    <property type="project" value="TreeGrafter"/>
</dbReference>
<organism evidence="3 4">
    <name type="scientific">Hermetia illucens</name>
    <name type="common">Black soldier fly</name>
    <dbReference type="NCBI Taxonomy" id="343691"/>
    <lineage>
        <taxon>Eukaryota</taxon>
        <taxon>Metazoa</taxon>
        <taxon>Ecdysozoa</taxon>
        <taxon>Arthropoda</taxon>
        <taxon>Hexapoda</taxon>
        <taxon>Insecta</taxon>
        <taxon>Pterygota</taxon>
        <taxon>Neoptera</taxon>
        <taxon>Endopterygota</taxon>
        <taxon>Diptera</taxon>
        <taxon>Brachycera</taxon>
        <taxon>Stratiomyomorpha</taxon>
        <taxon>Stratiomyidae</taxon>
        <taxon>Hermetiinae</taxon>
        <taxon>Hermetia</taxon>
    </lineage>
</organism>
<accession>A0A7R8UJN5</accession>
<dbReference type="InParanoid" id="A0A7R8UJN5"/>
<protein>
    <submittedName>
        <fullName evidence="3">Uncharacterized protein</fullName>
    </submittedName>
</protein>
<dbReference type="AlphaFoldDB" id="A0A7R8UJN5"/>
<gene>
    <name evidence="3" type="ORF">HERILL_LOCUS5155</name>
</gene>
<sequence length="139" mass="15637">MLVNQLRKDFLKICGNPKIKRVLSRTKEILPPTPPNNNRGNSIHLTTIQKTILGFGSSLVSLYNPTRIDMLNCCAEILCSTSLQKILNDMKLDSVGRRILEEKPNICTIANAEKLIELPEKTFGFALGKFLMKHVCLLK</sequence>
<evidence type="ECO:0000256" key="2">
    <source>
        <dbReference type="ARBA" id="ARBA00022833"/>
    </source>
</evidence>
<keyword evidence="1" id="KW-0831">Ubiquinone biosynthesis</keyword>
<dbReference type="Pfam" id="PF05019">
    <property type="entry name" value="Coq4"/>
    <property type="match status" value="1"/>
</dbReference>
<keyword evidence="4" id="KW-1185">Reference proteome</keyword>
<evidence type="ECO:0000313" key="3">
    <source>
        <dbReference type="EMBL" id="CAD7082091.1"/>
    </source>
</evidence>
<name>A0A7R8UJN5_HERIL</name>
<dbReference type="PANTHER" id="PTHR12922">
    <property type="entry name" value="UBIQUINONE BIOSYNTHESIS PROTEIN"/>
    <property type="match status" value="1"/>
</dbReference>
<keyword evidence="2" id="KW-0862">Zinc</keyword>
<dbReference type="InterPro" id="IPR007715">
    <property type="entry name" value="Coq4"/>
</dbReference>
<dbReference type="PANTHER" id="PTHR12922:SF7">
    <property type="entry name" value="UBIQUINONE BIOSYNTHESIS PROTEIN COQ4 HOMOLOG, MITOCHONDRIAL"/>
    <property type="match status" value="1"/>
</dbReference>
<reference evidence="3 4" key="1">
    <citation type="submission" date="2020-11" db="EMBL/GenBank/DDBJ databases">
        <authorList>
            <person name="Wallbank WR R."/>
            <person name="Pardo Diaz C."/>
            <person name="Kozak K."/>
            <person name="Martin S."/>
            <person name="Jiggins C."/>
            <person name="Moest M."/>
            <person name="Warren A I."/>
            <person name="Generalovic N T."/>
            <person name="Byers J.R.P. K."/>
            <person name="Montejo-Kovacevich G."/>
            <person name="Yen C E."/>
        </authorList>
    </citation>
    <scope>NUCLEOTIDE SEQUENCE [LARGE SCALE GENOMIC DNA]</scope>
</reference>